<feature type="region of interest" description="Disordered" evidence="1">
    <location>
        <begin position="30"/>
        <end position="59"/>
    </location>
</feature>
<dbReference type="RefSeq" id="WP_155064722.1">
    <property type="nucleotide sequence ID" value="NZ_WMIF01000014.1"/>
</dbReference>
<gene>
    <name evidence="2" type="ORF">GL279_11250</name>
</gene>
<evidence type="ECO:0000313" key="3">
    <source>
        <dbReference type="Proteomes" id="UP000442533"/>
    </source>
</evidence>
<feature type="compositionally biased region" description="Basic and acidic residues" evidence="1">
    <location>
        <begin position="39"/>
        <end position="56"/>
    </location>
</feature>
<proteinExistence type="predicted"/>
<name>A0A844H9L9_9RHOB</name>
<evidence type="ECO:0000256" key="1">
    <source>
        <dbReference type="SAM" id="MobiDB-lite"/>
    </source>
</evidence>
<organism evidence="2 3">
    <name type="scientific">Paracoccus limosus</name>
    <dbReference type="NCBI Taxonomy" id="913252"/>
    <lineage>
        <taxon>Bacteria</taxon>
        <taxon>Pseudomonadati</taxon>
        <taxon>Pseudomonadota</taxon>
        <taxon>Alphaproteobacteria</taxon>
        <taxon>Rhodobacterales</taxon>
        <taxon>Paracoccaceae</taxon>
        <taxon>Paracoccus</taxon>
    </lineage>
</organism>
<dbReference type="EMBL" id="WMIF01000014">
    <property type="protein sequence ID" value="MTH35178.1"/>
    <property type="molecule type" value="Genomic_DNA"/>
</dbReference>
<evidence type="ECO:0008006" key="4">
    <source>
        <dbReference type="Google" id="ProtNLM"/>
    </source>
</evidence>
<dbReference type="OrthoDB" id="7870353at2"/>
<dbReference type="AlphaFoldDB" id="A0A844H9L9"/>
<evidence type="ECO:0000313" key="2">
    <source>
        <dbReference type="EMBL" id="MTH35178.1"/>
    </source>
</evidence>
<comment type="caution">
    <text evidence="2">The sequence shown here is derived from an EMBL/GenBank/DDBJ whole genome shotgun (WGS) entry which is preliminary data.</text>
</comment>
<dbReference type="Proteomes" id="UP000442533">
    <property type="component" value="Unassembled WGS sequence"/>
</dbReference>
<protein>
    <recommendedName>
        <fullName evidence="4">PepSY domain-containing protein</fullName>
    </recommendedName>
</protein>
<sequence length="141" mass="15283">MSNRLIMAVSGAAALALILMLGLALRGDPPSGPFPPKGPPEHARHDERDHDERGTGERQIIPLREAAGIAHRRFRGRLIAARLKPPTPAERARGVGLVHELKLLTARRDVLLIRLDARSGAFLEVAGSGLTEARRKTGDDE</sequence>
<reference evidence="2 3" key="1">
    <citation type="submission" date="2019-11" db="EMBL/GenBank/DDBJ databases">
        <authorList>
            <person name="Dong K."/>
        </authorList>
    </citation>
    <scope>NUCLEOTIDE SEQUENCE [LARGE SCALE GENOMIC DNA]</scope>
    <source>
        <strain evidence="2 3">JCM 17370</strain>
    </source>
</reference>
<accession>A0A844H9L9</accession>
<keyword evidence="3" id="KW-1185">Reference proteome</keyword>